<keyword evidence="3" id="KW-1185">Reference proteome</keyword>
<protein>
    <submittedName>
        <fullName evidence="2">Unplaced genomic scaffold CY34scaffold_78, whole genome shotgun sequence</fullName>
    </submittedName>
</protein>
<feature type="region of interest" description="Disordered" evidence="1">
    <location>
        <begin position="52"/>
        <end position="72"/>
    </location>
</feature>
<dbReference type="Proteomes" id="UP000054485">
    <property type="component" value="Unassembled WGS sequence"/>
</dbReference>
<organism evidence="2 3">
    <name type="scientific">Suillus luteus UH-Slu-Lm8-n1</name>
    <dbReference type="NCBI Taxonomy" id="930992"/>
    <lineage>
        <taxon>Eukaryota</taxon>
        <taxon>Fungi</taxon>
        <taxon>Dikarya</taxon>
        <taxon>Basidiomycota</taxon>
        <taxon>Agaricomycotina</taxon>
        <taxon>Agaricomycetes</taxon>
        <taxon>Agaricomycetidae</taxon>
        <taxon>Boletales</taxon>
        <taxon>Suillineae</taxon>
        <taxon>Suillaceae</taxon>
        <taxon>Suillus</taxon>
    </lineage>
</organism>
<name>A0A0D0B0Q5_9AGAM</name>
<evidence type="ECO:0000313" key="2">
    <source>
        <dbReference type="EMBL" id="KIK43599.1"/>
    </source>
</evidence>
<dbReference type="InParanoid" id="A0A0D0B0Q5"/>
<reference evidence="3" key="2">
    <citation type="submission" date="2015-01" db="EMBL/GenBank/DDBJ databases">
        <title>Evolutionary Origins and Diversification of the Mycorrhizal Mutualists.</title>
        <authorList>
            <consortium name="DOE Joint Genome Institute"/>
            <consortium name="Mycorrhizal Genomics Consortium"/>
            <person name="Kohler A."/>
            <person name="Kuo A."/>
            <person name="Nagy L.G."/>
            <person name="Floudas D."/>
            <person name="Copeland A."/>
            <person name="Barry K.W."/>
            <person name="Cichocki N."/>
            <person name="Veneault-Fourrey C."/>
            <person name="LaButti K."/>
            <person name="Lindquist E.A."/>
            <person name="Lipzen A."/>
            <person name="Lundell T."/>
            <person name="Morin E."/>
            <person name="Murat C."/>
            <person name="Riley R."/>
            <person name="Ohm R."/>
            <person name="Sun H."/>
            <person name="Tunlid A."/>
            <person name="Henrissat B."/>
            <person name="Grigoriev I.V."/>
            <person name="Hibbett D.S."/>
            <person name="Martin F."/>
        </authorList>
    </citation>
    <scope>NUCLEOTIDE SEQUENCE [LARGE SCALE GENOMIC DNA]</scope>
    <source>
        <strain evidence="3">UH-Slu-Lm8-n1</strain>
    </source>
</reference>
<dbReference type="EMBL" id="KN835209">
    <property type="protein sequence ID" value="KIK43599.1"/>
    <property type="molecule type" value="Genomic_DNA"/>
</dbReference>
<evidence type="ECO:0000313" key="3">
    <source>
        <dbReference type="Proteomes" id="UP000054485"/>
    </source>
</evidence>
<reference evidence="2 3" key="1">
    <citation type="submission" date="2014-04" db="EMBL/GenBank/DDBJ databases">
        <authorList>
            <consortium name="DOE Joint Genome Institute"/>
            <person name="Kuo A."/>
            <person name="Ruytinx J."/>
            <person name="Rineau F."/>
            <person name="Colpaert J."/>
            <person name="Kohler A."/>
            <person name="Nagy L.G."/>
            <person name="Floudas D."/>
            <person name="Copeland A."/>
            <person name="Barry K.W."/>
            <person name="Cichocki N."/>
            <person name="Veneault-Fourrey C."/>
            <person name="LaButti K."/>
            <person name="Lindquist E.A."/>
            <person name="Lipzen A."/>
            <person name="Lundell T."/>
            <person name="Morin E."/>
            <person name="Murat C."/>
            <person name="Sun H."/>
            <person name="Tunlid A."/>
            <person name="Henrissat B."/>
            <person name="Grigoriev I.V."/>
            <person name="Hibbett D.S."/>
            <person name="Martin F."/>
            <person name="Nordberg H.P."/>
            <person name="Cantor M.N."/>
            <person name="Hua S.X."/>
        </authorList>
    </citation>
    <scope>NUCLEOTIDE SEQUENCE [LARGE SCALE GENOMIC DNA]</scope>
    <source>
        <strain evidence="2 3">UH-Slu-Lm8-n1</strain>
    </source>
</reference>
<dbReference type="HOGENOM" id="CLU_2723912_0_0_1"/>
<sequence>MITILRRFTDACEYFPPTLVYAGVLGSLAAHSGNCQYDARYVPRWPMKRIASPQSHKGVKTTSNGRRFTAPH</sequence>
<gene>
    <name evidence="2" type="ORF">CY34DRAFT_790117</name>
</gene>
<proteinExistence type="predicted"/>
<dbReference type="AlphaFoldDB" id="A0A0D0B0Q5"/>
<evidence type="ECO:0000256" key="1">
    <source>
        <dbReference type="SAM" id="MobiDB-lite"/>
    </source>
</evidence>
<accession>A0A0D0B0Q5</accession>
<feature type="compositionally biased region" description="Polar residues" evidence="1">
    <location>
        <begin position="52"/>
        <end position="66"/>
    </location>
</feature>